<reference evidence="2" key="2">
    <citation type="submission" date="2021-01" db="EMBL/GenBank/DDBJ databases">
        <authorList>
            <person name="Schikora-Tamarit M.A."/>
        </authorList>
    </citation>
    <scope>NUCLEOTIDE SEQUENCE</scope>
    <source>
        <strain evidence="2">CBS6341</strain>
    </source>
</reference>
<name>A0A9P8TAV9_9ASCO</name>
<evidence type="ECO:0000259" key="1">
    <source>
        <dbReference type="PROSITE" id="PS51471"/>
    </source>
</evidence>
<dbReference type="Gene3D" id="2.60.120.590">
    <property type="entry name" value="Alpha-ketoglutarate-dependent dioxygenase AlkB-like"/>
    <property type="match status" value="1"/>
</dbReference>
<dbReference type="AlphaFoldDB" id="A0A9P8TAV9"/>
<accession>A0A9P8TAV9</accession>
<evidence type="ECO:0000313" key="2">
    <source>
        <dbReference type="EMBL" id="KAH3672331.1"/>
    </source>
</evidence>
<proteinExistence type="predicted"/>
<gene>
    <name evidence="2" type="ORF">WICMUC_004302</name>
</gene>
<dbReference type="Proteomes" id="UP000769528">
    <property type="component" value="Unassembled WGS sequence"/>
</dbReference>
<dbReference type="InterPro" id="IPR037151">
    <property type="entry name" value="AlkB-like_sf"/>
</dbReference>
<dbReference type="InterPro" id="IPR027450">
    <property type="entry name" value="AlkB-like"/>
</dbReference>
<dbReference type="InterPro" id="IPR005123">
    <property type="entry name" value="Oxoglu/Fe-dep_dioxygenase_dom"/>
</dbReference>
<dbReference type="InterPro" id="IPR032854">
    <property type="entry name" value="ALKBH3"/>
</dbReference>
<comment type="caution">
    <text evidence="2">The sequence shown here is derived from an EMBL/GenBank/DDBJ whole genome shotgun (WGS) entry which is preliminary data.</text>
</comment>
<organism evidence="2 3">
    <name type="scientific">Wickerhamomyces mucosus</name>
    <dbReference type="NCBI Taxonomy" id="1378264"/>
    <lineage>
        <taxon>Eukaryota</taxon>
        <taxon>Fungi</taxon>
        <taxon>Dikarya</taxon>
        <taxon>Ascomycota</taxon>
        <taxon>Saccharomycotina</taxon>
        <taxon>Saccharomycetes</taxon>
        <taxon>Phaffomycetales</taxon>
        <taxon>Wickerhamomycetaceae</taxon>
        <taxon>Wickerhamomyces</taxon>
    </lineage>
</organism>
<dbReference type="GO" id="GO:0006307">
    <property type="term" value="P:DNA alkylation repair"/>
    <property type="evidence" value="ECO:0007669"/>
    <property type="project" value="InterPro"/>
</dbReference>
<protein>
    <recommendedName>
        <fullName evidence="1">Fe2OG dioxygenase domain-containing protein</fullName>
    </recommendedName>
</protein>
<dbReference type="PROSITE" id="PS51471">
    <property type="entry name" value="FE2OG_OXY"/>
    <property type="match status" value="1"/>
</dbReference>
<dbReference type="Pfam" id="PF13532">
    <property type="entry name" value="2OG-FeII_Oxy_2"/>
    <property type="match status" value="1"/>
</dbReference>
<keyword evidence="3" id="KW-1185">Reference proteome</keyword>
<evidence type="ECO:0000313" key="3">
    <source>
        <dbReference type="Proteomes" id="UP000769528"/>
    </source>
</evidence>
<dbReference type="SUPFAM" id="SSF51197">
    <property type="entry name" value="Clavaminate synthase-like"/>
    <property type="match status" value="1"/>
</dbReference>
<dbReference type="OrthoDB" id="545910at2759"/>
<reference evidence="2" key="1">
    <citation type="journal article" date="2021" name="Open Biol.">
        <title>Shared evolutionary footprints suggest mitochondrial oxidative damage underlies multiple complex I losses in fungi.</title>
        <authorList>
            <person name="Schikora-Tamarit M.A."/>
            <person name="Marcet-Houben M."/>
            <person name="Nosek J."/>
            <person name="Gabaldon T."/>
        </authorList>
    </citation>
    <scope>NUCLEOTIDE SEQUENCE</scope>
    <source>
        <strain evidence="2">CBS6341</strain>
    </source>
</reference>
<feature type="domain" description="Fe2OG dioxygenase" evidence="1">
    <location>
        <begin position="200"/>
        <end position="309"/>
    </location>
</feature>
<dbReference type="PANTHER" id="PTHR31212">
    <property type="entry name" value="ALPHA-KETOGLUTARATE-DEPENDENT DIOXYGENASE ALKB HOMOLOG 3"/>
    <property type="match status" value="1"/>
</dbReference>
<sequence length="415" mass="47977">MTDSKLKELELIFPEVDKSALLEILISCEGSVSKSESLLIEQFPTVKKRKLNASLQSNIQSLLKNEQSKGLVSTNTTNSNKPVYLYTKKDVENTCSYATIHYNFLPPDLADNVLKFIINDKDGFSSQEFHLFGNKCKSNHCNKLYASKNYDGVYYNGKKSKYKSNFNDDLKIVQVLIEDFVNKLIAERPRLPFQHITKWKGDIALCNRYDTKANDLDWHSDRMTYIGPHCTIASLSLGANREFRIRKMYNSTGSKFNTIYSIPLPHNTLFIMHPGFQEEFKHCVSSSTTLKNHEISNSTRINLTYRNYLSIFDKYLPHCPKCNAQMDLRRSYKLPQSRGNYIWLCTGGYLNKECNGFYWADFSKLGVDSTELSNDEKIKLYTTDSKTASLWIAKDDHEALKHFREKIRLQLRKSN</sequence>
<dbReference type="EMBL" id="JAEUBF010001156">
    <property type="protein sequence ID" value="KAH3672331.1"/>
    <property type="molecule type" value="Genomic_DNA"/>
</dbReference>
<dbReference type="PANTHER" id="PTHR31212:SF4">
    <property type="entry name" value="ALPHA-KETOGLUTARATE-DEPENDENT DIOXYGENASE ALKB HOMOLOG 3"/>
    <property type="match status" value="1"/>
</dbReference>
<dbReference type="GO" id="GO:0051213">
    <property type="term" value="F:dioxygenase activity"/>
    <property type="evidence" value="ECO:0007669"/>
    <property type="project" value="InterPro"/>
</dbReference>
<dbReference type="CDD" id="cd14279">
    <property type="entry name" value="CUE"/>
    <property type="match status" value="1"/>
</dbReference>